<reference evidence="3 4" key="1">
    <citation type="submission" date="2020-06" db="EMBL/GenBank/DDBJ databases">
        <authorList>
            <person name="Li R."/>
            <person name="Bekaert M."/>
        </authorList>
    </citation>
    <scope>NUCLEOTIDE SEQUENCE [LARGE SCALE GENOMIC DNA]</scope>
    <source>
        <strain evidence="4">wild</strain>
    </source>
</reference>
<dbReference type="Proteomes" id="UP000507470">
    <property type="component" value="Unassembled WGS sequence"/>
</dbReference>
<feature type="domain" description="Farnesoic acid O-methyl transferase" evidence="2">
    <location>
        <begin position="1"/>
        <end position="120"/>
    </location>
</feature>
<dbReference type="Pfam" id="PF00024">
    <property type="entry name" value="PAN_1"/>
    <property type="match status" value="1"/>
</dbReference>
<dbReference type="InterPro" id="IPR003609">
    <property type="entry name" value="Pan_app"/>
</dbReference>
<dbReference type="Pfam" id="PF12248">
    <property type="entry name" value="Methyltransf_FA"/>
    <property type="match status" value="1"/>
</dbReference>
<sequence length="208" mass="23119">MKFKVKACDNAFLLLSAAVDLQSQDFYEISLGVAKNNKTKLHRKNNNNPELTRITPDFMNCTEFRAFQISWTMNGNIILAKDTNNGSEIIFDWIDPSPLVINGVGIATGWGSDGLWVVEHTALFTGYYCIVPEAYGDMSLLSMSTGRSEISCLSECSLEDTCLGINFNQQTNECQLIAGAQPVKKYTQNNWTFHTKCVQGAMMCLACI</sequence>
<feature type="domain" description="Apple" evidence="1">
    <location>
        <begin position="148"/>
        <end position="183"/>
    </location>
</feature>
<evidence type="ECO:0000313" key="4">
    <source>
        <dbReference type="Proteomes" id="UP000507470"/>
    </source>
</evidence>
<protein>
    <submittedName>
        <fullName evidence="3">Uncharacterized protein</fullName>
    </submittedName>
</protein>
<evidence type="ECO:0000259" key="1">
    <source>
        <dbReference type="Pfam" id="PF00024"/>
    </source>
</evidence>
<gene>
    <name evidence="3" type="ORF">MCOR_40077</name>
</gene>
<dbReference type="InterPro" id="IPR022041">
    <property type="entry name" value="Methyltransf_FA"/>
</dbReference>
<name>A0A6J8DEN4_MYTCO</name>
<dbReference type="AlphaFoldDB" id="A0A6J8DEN4"/>
<dbReference type="OrthoDB" id="6047374at2759"/>
<evidence type="ECO:0000259" key="2">
    <source>
        <dbReference type="Pfam" id="PF12248"/>
    </source>
</evidence>
<dbReference type="EMBL" id="CACVKT020007234">
    <property type="protein sequence ID" value="CAC5406506.1"/>
    <property type="molecule type" value="Genomic_DNA"/>
</dbReference>
<proteinExistence type="predicted"/>
<evidence type="ECO:0000313" key="3">
    <source>
        <dbReference type="EMBL" id="CAC5406506.1"/>
    </source>
</evidence>
<accession>A0A6J8DEN4</accession>
<keyword evidence="4" id="KW-1185">Reference proteome</keyword>
<organism evidence="3 4">
    <name type="scientific">Mytilus coruscus</name>
    <name type="common">Sea mussel</name>
    <dbReference type="NCBI Taxonomy" id="42192"/>
    <lineage>
        <taxon>Eukaryota</taxon>
        <taxon>Metazoa</taxon>
        <taxon>Spiralia</taxon>
        <taxon>Lophotrochozoa</taxon>
        <taxon>Mollusca</taxon>
        <taxon>Bivalvia</taxon>
        <taxon>Autobranchia</taxon>
        <taxon>Pteriomorphia</taxon>
        <taxon>Mytilida</taxon>
        <taxon>Mytiloidea</taxon>
        <taxon>Mytilidae</taxon>
        <taxon>Mytilinae</taxon>
        <taxon>Mytilus</taxon>
    </lineage>
</organism>